<protein>
    <recommendedName>
        <fullName evidence="1">Lipoprotein LPP20-like domain-containing protein</fullName>
    </recommendedName>
</protein>
<evidence type="ECO:0000313" key="2">
    <source>
        <dbReference type="EMBL" id="SVA62452.1"/>
    </source>
</evidence>
<dbReference type="Pfam" id="PF02169">
    <property type="entry name" value="LPP20"/>
    <property type="match status" value="1"/>
</dbReference>
<reference evidence="2" key="1">
    <citation type="submission" date="2018-05" db="EMBL/GenBank/DDBJ databases">
        <authorList>
            <person name="Lanie J.A."/>
            <person name="Ng W.-L."/>
            <person name="Kazmierczak K.M."/>
            <person name="Andrzejewski T.M."/>
            <person name="Davidsen T.M."/>
            <person name="Wayne K.J."/>
            <person name="Tettelin H."/>
            <person name="Glass J.I."/>
            <person name="Rusch D."/>
            <person name="Podicherti R."/>
            <person name="Tsui H.-C.T."/>
            <person name="Winkler M.E."/>
        </authorList>
    </citation>
    <scope>NUCLEOTIDE SEQUENCE</scope>
</reference>
<dbReference type="InterPro" id="IPR024952">
    <property type="entry name" value="LPP20-like_dom"/>
</dbReference>
<dbReference type="AlphaFoldDB" id="A0A381XD40"/>
<dbReference type="Gene3D" id="3.10.28.20">
    <property type="entry name" value="Acetamidase/Formamidase-like domains"/>
    <property type="match status" value="1"/>
</dbReference>
<gene>
    <name evidence="2" type="ORF">METZ01_LOCUS115306</name>
</gene>
<name>A0A381XD40_9ZZZZ</name>
<feature type="domain" description="Lipoprotein LPP20-like" evidence="1">
    <location>
        <begin position="20"/>
        <end position="120"/>
    </location>
</feature>
<sequence>MKLFVPIIFLVFSCSSHPEPEWITSQPNAENYWFGIGSVEKPFYGDDIREEARSKALNEIASQISVDVSASFEKVTTEHNLSLDEFAKSIVQTRVDNNLPNIEIVDSYESKNRYYLLARLSQSIYYETIEKKRRNAVKTALGLLDKAESEFNIQAFSFLSEAMNEIAPYMDVPIQEEYPVGSGKIVNLYSYIKLLANTLINRFRLVPDQETIEMKLGFSRDIQLGIKVVDNNSAPIENVPVNCYIDENEKGSFALSDADGKCIFPVPSTADDKPIQYVNFEVNMDEMIESTQLFGVLPQIQVQSILKVIPPQIFIQISENNLGEATANPYIQPVIMEFFSQHFSANFVDNNNADLIISGTVNTRSNSDTANDFGIYQVFGDVTISISNGETGEEILKKSFNKVQGSDFQSNKEAANQSLKKMSEKITEDFLPGIIELIKEK</sequence>
<proteinExistence type="predicted"/>
<dbReference type="EMBL" id="UINC01014679">
    <property type="protein sequence ID" value="SVA62452.1"/>
    <property type="molecule type" value="Genomic_DNA"/>
</dbReference>
<evidence type="ECO:0000259" key="1">
    <source>
        <dbReference type="Pfam" id="PF02169"/>
    </source>
</evidence>
<accession>A0A381XD40</accession>
<organism evidence="2">
    <name type="scientific">marine metagenome</name>
    <dbReference type="NCBI Taxonomy" id="408172"/>
    <lineage>
        <taxon>unclassified sequences</taxon>
        <taxon>metagenomes</taxon>
        <taxon>ecological metagenomes</taxon>
    </lineage>
</organism>